<organism evidence="2 3">
    <name type="scientific">Arabis nemorensis</name>
    <dbReference type="NCBI Taxonomy" id="586526"/>
    <lineage>
        <taxon>Eukaryota</taxon>
        <taxon>Viridiplantae</taxon>
        <taxon>Streptophyta</taxon>
        <taxon>Embryophyta</taxon>
        <taxon>Tracheophyta</taxon>
        <taxon>Spermatophyta</taxon>
        <taxon>Magnoliopsida</taxon>
        <taxon>eudicotyledons</taxon>
        <taxon>Gunneridae</taxon>
        <taxon>Pentapetalae</taxon>
        <taxon>rosids</taxon>
        <taxon>malvids</taxon>
        <taxon>Brassicales</taxon>
        <taxon>Brassicaceae</taxon>
        <taxon>Arabideae</taxon>
        <taxon>Arabis</taxon>
    </lineage>
</organism>
<proteinExistence type="predicted"/>
<gene>
    <name evidence="2" type="ORF">ANE_LOCUS14757</name>
</gene>
<evidence type="ECO:0000256" key="1">
    <source>
        <dbReference type="SAM" id="MobiDB-lite"/>
    </source>
</evidence>
<feature type="region of interest" description="Disordered" evidence="1">
    <location>
        <begin position="1"/>
        <end position="20"/>
    </location>
</feature>
<name>A0A565BSG4_9BRAS</name>
<evidence type="ECO:0000313" key="2">
    <source>
        <dbReference type="EMBL" id="VVB04313.1"/>
    </source>
</evidence>
<evidence type="ECO:0000313" key="3">
    <source>
        <dbReference type="Proteomes" id="UP000489600"/>
    </source>
</evidence>
<comment type="caution">
    <text evidence="2">The sequence shown here is derived from an EMBL/GenBank/DDBJ whole genome shotgun (WGS) entry which is preliminary data.</text>
</comment>
<sequence>MFGEEFDTGSNNSDSSSSDDELILPKYDYMVDITPNRFPPTLETWEPSPIGIPTICYCGKPAVLKTQIIGLLIGQKFYSCSGDIRDGGCHIYKELSVAIMEEITKTKLGEMKDGDWRSSISIGRPN</sequence>
<dbReference type="Proteomes" id="UP000489600">
    <property type="component" value="Unassembled WGS sequence"/>
</dbReference>
<accession>A0A565BSG4</accession>
<protein>
    <submittedName>
        <fullName evidence="2">Uncharacterized protein</fullName>
    </submittedName>
</protein>
<dbReference type="AlphaFoldDB" id="A0A565BSG4"/>
<reference evidence="2" key="1">
    <citation type="submission" date="2019-07" db="EMBL/GenBank/DDBJ databases">
        <authorList>
            <person name="Dittberner H."/>
        </authorList>
    </citation>
    <scope>NUCLEOTIDE SEQUENCE [LARGE SCALE GENOMIC DNA]</scope>
</reference>
<keyword evidence="3" id="KW-1185">Reference proteome</keyword>
<dbReference type="EMBL" id="CABITT030000005">
    <property type="protein sequence ID" value="VVB04313.1"/>
    <property type="molecule type" value="Genomic_DNA"/>
</dbReference>